<name>A0A4R4WC50_9ACTN</name>
<dbReference type="Gene3D" id="3.30.40.250">
    <property type="match status" value="1"/>
</dbReference>
<dbReference type="InterPro" id="IPR003776">
    <property type="entry name" value="YcaO-like_dom"/>
</dbReference>
<organism evidence="2 3">
    <name type="scientific">Nonomuraea diastatica</name>
    <dbReference type="NCBI Taxonomy" id="1848329"/>
    <lineage>
        <taxon>Bacteria</taxon>
        <taxon>Bacillati</taxon>
        <taxon>Actinomycetota</taxon>
        <taxon>Actinomycetes</taxon>
        <taxon>Streptosporangiales</taxon>
        <taxon>Streptosporangiaceae</taxon>
        <taxon>Nonomuraea</taxon>
    </lineage>
</organism>
<dbReference type="Pfam" id="PF02624">
    <property type="entry name" value="YcaO"/>
    <property type="match status" value="1"/>
</dbReference>
<gene>
    <name evidence="2" type="ORF">E1294_43005</name>
</gene>
<dbReference type="EMBL" id="SMKP01000193">
    <property type="protein sequence ID" value="TDD12905.1"/>
    <property type="molecule type" value="Genomic_DNA"/>
</dbReference>
<dbReference type="PROSITE" id="PS51664">
    <property type="entry name" value="YCAO"/>
    <property type="match status" value="1"/>
</dbReference>
<dbReference type="AlphaFoldDB" id="A0A4R4WC50"/>
<evidence type="ECO:0000313" key="2">
    <source>
        <dbReference type="EMBL" id="TDD12905.1"/>
    </source>
</evidence>
<evidence type="ECO:0000313" key="3">
    <source>
        <dbReference type="Proteomes" id="UP000294543"/>
    </source>
</evidence>
<dbReference type="PANTHER" id="PTHR37809:SF1">
    <property type="entry name" value="RIBOSOMAL PROTEIN S12 METHYLTHIOTRANSFERASE ACCESSORY FACTOR YCAO"/>
    <property type="match status" value="1"/>
</dbReference>
<dbReference type="InterPro" id="IPR022291">
    <property type="entry name" value="Bacteriocin_synth_cyclodeHase"/>
</dbReference>
<dbReference type="Gene3D" id="3.40.50.720">
    <property type="entry name" value="NAD(P)-binding Rossmann-like Domain"/>
    <property type="match status" value="1"/>
</dbReference>
<accession>A0A4R4WC50</accession>
<sequence length="669" mass="73159">MHHVTEDKPAPGADALVVGVVGEGLLAEAIASSPAIAGVALPAMTSDTGELDERCSAVVLASDGWDTRAYANVRRIAAEGALPWLPVRAELGRVLIGPAEVNGSAGCVDCAELRRRLARKRPQDHDTLWERHGSTMAERPSSWLTALAAELIAELTADEMKRLVTGTTPPLTRQAMVEVHLQDLATTIHSFLPDPRCLVCGALPDDAPSLARITLEPRVKADPAAYRVRAVAEELDHLESTFVDAECGLIRSMEKGSDGGVVLAGAEIGLRGGGSETGWGRTRGYRSSKLVAMLEALERYGGMEPGGKRTTVRAAYSEVRDNALDPRTLGLHSAEAYALADFPYRPFDETRPYRWVWGYSFARQAPILVPEQCAYYRLRAGGRDDAPFVYEVSNGCALGGCLEEAILYGMLEVAERDAFLMTWYARMAVPRIELSSAVDRTIPLIVKAIEADTGYGVLAFDTTLEQAIPCVWVMAVAPSQDQDRPKIVCAAGSHLDPERAAERALSELGPILSGLIRRYPAQRERALEMAADPRAVKIMPDHSLLYGSPEVFSRLRFLTESTRTHDFTDLPRTASRPHTDLRDDLAEVLRSYLDSGLDVIVVDQTTPEHRAGGFANVKVIIPGTLPMTFGHDYRRLADLPRLFDVPHRLGHHRTRLTAEDINPHPHPFP</sequence>
<keyword evidence="3" id="KW-1185">Reference proteome</keyword>
<comment type="caution">
    <text evidence="2">The sequence shown here is derived from an EMBL/GenBank/DDBJ whole genome shotgun (WGS) entry which is preliminary data.</text>
</comment>
<evidence type="ECO:0000259" key="1">
    <source>
        <dbReference type="PROSITE" id="PS51664"/>
    </source>
</evidence>
<dbReference type="Gene3D" id="3.30.1330.230">
    <property type="match status" value="1"/>
</dbReference>
<dbReference type="OrthoDB" id="2379922at2"/>
<proteinExistence type="predicted"/>
<dbReference type="Proteomes" id="UP000294543">
    <property type="component" value="Unassembled WGS sequence"/>
</dbReference>
<dbReference type="InterPro" id="IPR027624">
    <property type="entry name" value="TOMM_cyclo_SagD"/>
</dbReference>
<feature type="domain" description="YcaO" evidence="1">
    <location>
        <begin position="278"/>
        <end position="669"/>
    </location>
</feature>
<dbReference type="Gene3D" id="3.30.160.660">
    <property type="match status" value="1"/>
</dbReference>
<dbReference type="PANTHER" id="PTHR37809">
    <property type="entry name" value="RIBOSOMAL PROTEIN S12 METHYLTHIOTRANSFERASE ACCESSORY FACTOR YCAO"/>
    <property type="match status" value="1"/>
</dbReference>
<dbReference type="NCBIfam" id="TIGR03604">
    <property type="entry name" value="TOMM_cyclo_SagD"/>
    <property type="match status" value="1"/>
</dbReference>
<protein>
    <submittedName>
        <fullName evidence="2">TOMM leader peptide-binding protein</fullName>
    </submittedName>
</protein>
<dbReference type="NCBIfam" id="TIGR03882">
    <property type="entry name" value="cyclo_dehyd_2"/>
    <property type="match status" value="1"/>
</dbReference>
<reference evidence="2 3" key="1">
    <citation type="submission" date="2019-03" db="EMBL/GenBank/DDBJ databases">
        <title>Draft genome sequences of novel Actinobacteria.</title>
        <authorList>
            <person name="Sahin N."/>
            <person name="Ay H."/>
            <person name="Saygin H."/>
        </authorList>
    </citation>
    <scope>NUCLEOTIDE SEQUENCE [LARGE SCALE GENOMIC DNA]</scope>
    <source>
        <strain evidence="2 3">KC712</strain>
    </source>
</reference>